<dbReference type="PROSITE" id="PS01225">
    <property type="entry name" value="CTCK_2"/>
    <property type="match status" value="1"/>
</dbReference>
<feature type="non-terminal residue" evidence="11">
    <location>
        <position position="1"/>
    </location>
</feature>
<comment type="caution">
    <text evidence="6">Lacks conserved residue(s) required for the propagation of feature annotation.</text>
</comment>
<dbReference type="GO" id="GO:0005615">
    <property type="term" value="C:extracellular space"/>
    <property type="evidence" value="ECO:0007669"/>
    <property type="project" value="TreeGrafter"/>
</dbReference>
<organism evidence="11 12">
    <name type="scientific">Xenopus laevis</name>
    <name type="common">African clawed frog</name>
    <dbReference type="NCBI Taxonomy" id="8355"/>
    <lineage>
        <taxon>Eukaryota</taxon>
        <taxon>Metazoa</taxon>
        <taxon>Chordata</taxon>
        <taxon>Craniata</taxon>
        <taxon>Vertebrata</taxon>
        <taxon>Euteleostomi</taxon>
        <taxon>Amphibia</taxon>
        <taxon>Batrachia</taxon>
        <taxon>Anura</taxon>
        <taxon>Pipoidea</taxon>
        <taxon>Pipidae</taxon>
        <taxon>Xenopodinae</taxon>
        <taxon>Xenopus</taxon>
        <taxon>Xenopus</taxon>
    </lineage>
</organism>
<evidence type="ECO:0008006" key="13">
    <source>
        <dbReference type="Google" id="ProtNLM"/>
    </source>
</evidence>
<dbReference type="Pfam" id="PF23244">
    <property type="entry name" value="VWF"/>
    <property type="match status" value="1"/>
</dbReference>
<dbReference type="PROSITE" id="PS01208">
    <property type="entry name" value="VWFC_1"/>
    <property type="match status" value="1"/>
</dbReference>
<feature type="disulfide bond" evidence="6">
    <location>
        <begin position="2186"/>
        <end position="2240"/>
    </location>
</feature>
<evidence type="ECO:0000259" key="10">
    <source>
        <dbReference type="PROSITE" id="PS51233"/>
    </source>
</evidence>
<reference evidence="12" key="1">
    <citation type="journal article" date="2016" name="Nature">
        <title>Genome evolution in the allotetraploid frog Xenopus laevis.</title>
        <authorList>
            <person name="Session A.M."/>
            <person name="Uno Y."/>
            <person name="Kwon T."/>
            <person name="Chapman J.A."/>
            <person name="Toyoda A."/>
            <person name="Takahashi S."/>
            <person name="Fukui A."/>
            <person name="Hikosaka A."/>
            <person name="Suzuki A."/>
            <person name="Kondo M."/>
            <person name="van Heeringen S.J."/>
            <person name="Quigley I."/>
            <person name="Heinz S."/>
            <person name="Ogino H."/>
            <person name="Ochi H."/>
            <person name="Hellsten U."/>
            <person name="Lyons J.B."/>
            <person name="Simakov O."/>
            <person name="Putnam N."/>
            <person name="Stites J."/>
            <person name="Kuroki Y."/>
            <person name="Tanaka T."/>
            <person name="Michiue T."/>
            <person name="Watanabe M."/>
            <person name="Bogdanovic O."/>
            <person name="Lister R."/>
            <person name="Georgiou G."/>
            <person name="Paranjpe S.S."/>
            <person name="van Kruijsbergen I."/>
            <person name="Shu S."/>
            <person name="Carlson J."/>
            <person name="Kinoshita T."/>
            <person name="Ohta Y."/>
            <person name="Mawaribuchi S."/>
            <person name="Jenkins J."/>
            <person name="Grimwood J."/>
            <person name="Schmutz J."/>
            <person name="Mitros T."/>
            <person name="Mozaffari S.V."/>
            <person name="Suzuki Y."/>
            <person name="Haramoto Y."/>
            <person name="Yamamoto T.S."/>
            <person name="Takagi C."/>
            <person name="Heald R."/>
            <person name="Miller K."/>
            <person name="Haudenschild C."/>
            <person name="Kitzman J."/>
            <person name="Nakayama T."/>
            <person name="Izutsu Y."/>
            <person name="Robert J."/>
            <person name="Fortriede J."/>
            <person name="Burns K."/>
            <person name="Lotay V."/>
            <person name="Karimi K."/>
            <person name="Yasuoka Y."/>
            <person name="Dichmann D.S."/>
            <person name="Flajnik M.F."/>
            <person name="Houston D.W."/>
            <person name="Shendure J."/>
            <person name="DuPasquier L."/>
            <person name="Vize P.D."/>
            <person name="Zorn A.M."/>
            <person name="Ito M."/>
            <person name="Marcotte E.M."/>
            <person name="Wallingford J.B."/>
            <person name="Ito Y."/>
            <person name="Asashima M."/>
            <person name="Ueno N."/>
            <person name="Matsuda Y."/>
            <person name="Veenstra G.J."/>
            <person name="Fujiyama A."/>
            <person name="Harland R.M."/>
            <person name="Taira M."/>
            <person name="Rokhsar D.S."/>
        </authorList>
    </citation>
    <scope>NUCLEOTIDE SEQUENCE [LARGE SCALE GENOMIC DNA]</scope>
    <source>
        <strain evidence="12">J</strain>
    </source>
</reference>
<feature type="domain" description="VWFD" evidence="10">
    <location>
        <begin position="1479"/>
        <end position="1660"/>
    </location>
</feature>
<dbReference type="Pfam" id="PF25962">
    <property type="entry name" value="TIL_OTOGL_Mucin"/>
    <property type="match status" value="1"/>
</dbReference>
<dbReference type="InterPro" id="IPR001846">
    <property type="entry name" value="VWF_type-D"/>
</dbReference>
<dbReference type="InterPro" id="IPR058753">
    <property type="entry name" value="TIL_OTOGL_Mucin"/>
</dbReference>
<evidence type="ECO:0000256" key="3">
    <source>
        <dbReference type="ARBA" id="ARBA00022737"/>
    </source>
</evidence>
<gene>
    <name evidence="11" type="ORF">XELAEV_18022080mg</name>
</gene>
<dbReference type="InterPro" id="IPR002919">
    <property type="entry name" value="TIL_dom"/>
</dbReference>
<feature type="domain" description="VWFD" evidence="10">
    <location>
        <begin position="319"/>
        <end position="512"/>
    </location>
</feature>
<feature type="domain" description="VWFD" evidence="10">
    <location>
        <begin position="8"/>
        <end position="179"/>
    </location>
</feature>
<comment type="subcellular location">
    <subcellularLocation>
        <location evidence="1">Secreted</location>
    </subcellularLocation>
</comment>
<evidence type="ECO:0000259" key="8">
    <source>
        <dbReference type="PROSITE" id="PS01225"/>
    </source>
</evidence>
<feature type="disulfide bond" evidence="6">
    <location>
        <begin position="2190"/>
        <end position="2242"/>
    </location>
</feature>
<evidence type="ECO:0000256" key="7">
    <source>
        <dbReference type="SAM" id="MobiDB-lite"/>
    </source>
</evidence>
<dbReference type="Gene3D" id="2.10.25.10">
    <property type="entry name" value="Laminin"/>
    <property type="match status" value="4"/>
</dbReference>
<dbReference type="CDD" id="cd19941">
    <property type="entry name" value="TIL"/>
    <property type="match status" value="3"/>
</dbReference>
<name>A0A974HNB6_XENLA</name>
<evidence type="ECO:0000256" key="6">
    <source>
        <dbReference type="PROSITE-ProRule" id="PRU00039"/>
    </source>
</evidence>
<dbReference type="FunFam" id="2.10.25.10:FF:000153">
    <property type="entry name" value="MUC5B isoform 1"/>
    <property type="match status" value="1"/>
</dbReference>
<dbReference type="PROSITE" id="PS51233">
    <property type="entry name" value="VWFD"/>
    <property type="match status" value="4"/>
</dbReference>
<dbReference type="PANTHER" id="PTHR11339">
    <property type="entry name" value="EXTRACELLULAR MATRIX GLYCOPROTEIN RELATED"/>
    <property type="match status" value="1"/>
</dbReference>
<feature type="domain" description="VWFD" evidence="10">
    <location>
        <begin position="801"/>
        <end position="971"/>
    </location>
</feature>
<sequence length="2250" mass="252645">QLKDHVKNICSTWGNFHFKTFDNELYQFKGGCTYNLVSHCLDSYQEFSVFIKRDIVKGHPLIEKITISIKDIIVTLMGKNIFVNNVLIREPYYNFGILIYNNTAYINVQSKVGLNIFYNQEDAVMLELDPKFRNKTCGLCGDFNGISRYKNFTILDDVLLYPIEFGNLPVVQNTDEECWIVTEDQQQTLSDCTQYIPVCKQYLEQSAFASCTTSHLKEEFYIYACVLDMCSCGQFQDSFCLCSTITEYSKQCCHSGGHPIDWRTNTFCPKKCPGNMIYKESGSLCMNSCSHLESQTPCEEHFMNGCFCPEGTVRDDYNWRGCVPESACYCKHAGVLYAPGETMIHSCEECLCISGRWNCTVTPCPGICSVENGADFTTFDEKNINERDTCLKTVSLLIDNYHNTISVKADGNVLLNNQKIALPHVTANISVTEISNSNIVVETSFDETQMLIKLTPKMQLYIIAGVSAMAKLKGLCGNFNYKEIDDFEGSGGLVEATASAFANTWKAHPGCLDKTDWLDDPCHINLEKYQYAEYWCSLLEKTNSPFSSCYGILNPSDYAKRCRYHTCNCKNSEVCMCAALSSYATACAIKGIILKDWRKGICDKYITACAPSQIYLYSLTTCPPKCQFLEEEEVCVPKSLPIDGCGCKDGEYLNENEECVHISLCSCYYSGMYLKPNEIIYKQNERCICHDGKLFCTAHLEESCPEGKTYMNCSITPNSVAAKHRACQTLNTEYFMKECISGCVCPEGLLDDGKGSCVPEEKCSCVHDKQFLPDGSLINVDCNTCVCKGGQWICSDHSCYGTCTSYSDGHYITFDGKMYDFQGKCEYVVAQDYCGHEPTNGTFSITTESVPCGSNGIACSKAIKIFIGSTELKLEEKEMKVIQGTPDDHLRYQAHVHGNYLVILIRNGIYLIWDKKTTIFIRASPEYKGKLCGLCGNFDDKSSNDFTINNILHVTNIIEFGNIWKVNPACPDVIDNIDPCTLTLHRRSWAEKKCSIIKSDVFKSCHRKVDPTPFFENCVNDACFCDVDGDCECFCSAVAVYSHECIKAEVCIYWRTPDICPIFCDYYNPNEVCEWHYYPCGNHTIQTCSSVDMVDVNITFSYLEGCYPSCPPTKPYFDDILGICVNECGCYVNSIHYEYNEKVPSEYPCQEWAKSCLTVYFSHINNCFNFPTDYCVCWMTDWINTQNVTAGPEGGDFEEYEKSSDGHNIYCGAYGTAVDITCRAVNYPNATVQELISEGQNLFCDVNSGLVCYNSNQTCYDYEIQLKCCDIDCPTTSSPETTTETTTPETTTETTTPETTTETTTPETTTETTIPESATVTCIMLSPTTAPTTSFSTMCYCMYGGILYNPGMTITSSNTPEGCQVLFCSKECNIISENFNHQCPTTLPTSIITLTSHIPEISTTFPPSTPGMCTFDPPRQYNETWMFSDCMMARCIENNIIEIIPKKCDPPSDIICANGFPQINVTDDDGCCWHWECPCVCLGFGDSHYFTFDGTHYDFRGECTYVLVEEITKETDNFGVYVDNYYCRNHGNCTRKIIIHYGTQEIEIMQKHLESSMLQVMVNEEAVRIPYKNLGVNISRSETGCLVEITDLDVEITLLDDAFILHLPYGYFRNNTQGLCGTCSNNKDDDGMLKNGSITQNFSTMAKSWIVLDPNNPECGSTETTTIYPPVTPSVCSPSPLCELIKGPIFQECHSSLSPDIFYRDCVSESCDFPGFNTECRTIKLYALLCLNLGICIDWRSKAQACNMSCPPGKIYQPCGPVLPLTCQTEQNNKYLTEGCFCPNGTMQFSPISNICVENCGCIGPDNLPRKFGEIFEFNCQDCICQEDGFGIYCEKKICPAVKTDPCSLEGFQPVTQINPNNPCCKETICMCKISLCPKSLLKCETAYEVVGEYVEGDCCPRYTCVCNTNLCPTIFLDCIIGYEVVHEYVSGRCCPHYKCVCNISLCPKPLLKCETGYEVVGEYIEGHCCPRYKCVCDNSLCTNILPKCEVGSEVVGEYINGHCCPSYKCAHKKVCVYRNAEYQLGSPVYSDPDSCQICVCSENSTNNVLNISCHPQPCNVECPAGYNLRKDPGQCCGVCEQTHCILKNEDSVELLNPGDTRPLKNDNCTLYKCTKENNQLIHFVYKISCPLFFEEDCEPGTVQLEPNGCCKICIPQNHSCKLQKYKDYLTYEECRTLSMVVLSRCKGTCEAYSLKPNFSRHVLRKCSCCREVKTKEKFVHMDCADGNSVNFRYIDVEECKCMETSCNED</sequence>
<keyword evidence="2" id="KW-0964">Secreted</keyword>
<evidence type="ECO:0000256" key="2">
    <source>
        <dbReference type="ARBA" id="ARBA00022525"/>
    </source>
</evidence>
<dbReference type="SMART" id="SM00215">
    <property type="entry name" value="VWC_out"/>
    <property type="match status" value="2"/>
</dbReference>
<dbReference type="SUPFAM" id="SSF57567">
    <property type="entry name" value="Serine protease inhibitors"/>
    <property type="match status" value="4"/>
</dbReference>
<evidence type="ECO:0000256" key="5">
    <source>
        <dbReference type="ARBA" id="ARBA00023180"/>
    </source>
</evidence>
<feature type="domain" description="VWFC" evidence="9">
    <location>
        <begin position="2014"/>
        <end position="2081"/>
    </location>
</feature>
<dbReference type="SMART" id="SM00041">
    <property type="entry name" value="CT"/>
    <property type="match status" value="1"/>
</dbReference>
<dbReference type="GO" id="GO:0031012">
    <property type="term" value="C:extracellular matrix"/>
    <property type="evidence" value="ECO:0007669"/>
    <property type="project" value="TreeGrafter"/>
</dbReference>
<proteinExistence type="predicted"/>
<dbReference type="InterPro" id="IPR036084">
    <property type="entry name" value="Ser_inhib-like_sf"/>
</dbReference>
<feature type="domain" description="CTCK" evidence="8">
    <location>
        <begin position="2154"/>
        <end position="2248"/>
    </location>
</feature>
<dbReference type="SMART" id="SM00216">
    <property type="entry name" value="VWD"/>
    <property type="match status" value="4"/>
</dbReference>
<dbReference type="PANTHER" id="PTHR11339:SF398">
    <property type="entry name" value="MUCIN-2"/>
    <property type="match status" value="1"/>
</dbReference>
<feature type="disulfide bond" evidence="6">
    <location>
        <begin position="2175"/>
        <end position="2224"/>
    </location>
</feature>
<dbReference type="PROSITE" id="PS50184">
    <property type="entry name" value="VWFC_2"/>
    <property type="match status" value="2"/>
</dbReference>
<dbReference type="PROSITE" id="PS01185">
    <property type="entry name" value="CTCK_1"/>
    <property type="match status" value="1"/>
</dbReference>
<dbReference type="InterPro" id="IPR001007">
    <property type="entry name" value="VWF_dom"/>
</dbReference>
<dbReference type="Proteomes" id="UP000694892">
    <property type="component" value="Chromosome 4L"/>
</dbReference>
<dbReference type="Pfam" id="PF08742">
    <property type="entry name" value="C8"/>
    <property type="match status" value="4"/>
</dbReference>
<dbReference type="SMART" id="SM00832">
    <property type="entry name" value="C8"/>
    <property type="match status" value="4"/>
</dbReference>
<dbReference type="InterPro" id="IPR006207">
    <property type="entry name" value="Cys_knot_C"/>
</dbReference>
<accession>A0A974HNB6</accession>
<keyword evidence="3" id="KW-0677">Repeat</keyword>
<keyword evidence="4 6" id="KW-1015">Disulfide bond</keyword>
<feature type="region of interest" description="Disordered" evidence="7">
    <location>
        <begin position="1277"/>
        <end position="1313"/>
    </location>
</feature>
<evidence type="ECO:0000259" key="9">
    <source>
        <dbReference type="PROSITE" id="PS50184"/>
    </source>
</evidence>
<dbReference type="SMART" id="SM00214">
    <property type="entry name" value="VWC"/>
    <property type="match status" value="2"/>
</dbReference>
<feature type="domain" description="VWFC" evidence="9">
    <location>
        <begin position="1802"/>
        <end position="1871"/>
    </location>
</feature>
<dbReference type="InterPro" id="IPR050780">
    <property type="entry name" value="Mucin_vWF_Thrombospondin_sf"/>
</dbReference>
<keyword evidence="5" id="KW-0325">Glycoprotein</keyword>
<evidence type="ECO:0000313" key="12">
    <source>
        <dbReference type="Proteomes" id="UP000694892"/>
    </source>
</evidence>
<dbReference type="InterPro" id="IPR014853">
    <property type="entry name" value="VWF/SSPO/ZAN-like_Cys-rich_dom"/>
</dbReference>
<dbReference type="Pfam" id="PF01826">
    <property type="entry name" value="TIL"/>
    <property type="match status" value="1"/>
</dbReference>
<dbReference type="Pfam" id="PF00094">
    <property type="entry name" value="VWD"/>
    <property type="match status" value="4"/>
</dbReference>
<dbReference type="EMBL" id="CM004472">
    <property type="protein sequence ID" value="OCT83941.1"/>
    <property type="molecule type" value="Genomic_DNA"/>
</dbReference>
<evidence type="ECO:0000256" key="4">
    <source>
        <dbReference type="ARBA" id="ARBA00023157"/>
    </source>
</evidence>
<protein>
    <recommendedName>
        <fullName evidence="13">Mucin-2</fullName>
    </recommendedName>
</protein>
<evidence type="ECO:0000256" key="1">
    <source>
        <dbReference type="ARBA" id="ARBA00004613"/>
    </source>
</evidence>
<evidence type="ECO:0000313" key="11">
    <source>
        <dbReference type="EMBL" id="OCT83941.1"/>
    </source>
</evidence>
<dbReference type="OMA" id="CCSINCP"/>